<reference evidence="10" key="1">
    <citation type="submission" date="2023-06" db="EMBL/GenBank/DDBJ databases">
        <title>Genome-scale phylogeny and comparative genomics of the fungal order Sordariales.</title>
        <authorList>
            <consortium name="Lawrence Berkeley National Laboratory"/>
            <person name="Hensen N."/>
            <person name="Bonometti L."/>
            <person name="Westerberg I."/>
            <person name="Brannstrom I.O."/>
            <person name="Guillou S."/>
            <person name="Cros-Aarteil S."/>
            <person name="Calhoun S."/>
            <person name="Haridas S."/>
            <person name="Kuo A."/>
            <person name="Mondo S."/>
            <person name="Pangilinan J."/>
            <person name="Riley R."/>
            <person name="Labutti K."/>
            <person name="Andreopoulos B."/>
            <person name="Lipzen A."/>
            <person name="Chen C."/>
            <person name="Yanf M."/>
            <person name="Daum C."/>
            <person name="Ng V."/>
            <person name="Clum A."/>
            <person name="Steindorff A."/>
            <person name="Ohm R."/>
            <person name="Martin F."/>
            <person name="Silar P."/>
            <person name="Natvig D."/>
            <person name="Lalanne C."/>
            <person name="Gautier V."/>
            <person name="Ament-Velasquez S.L."/>
            <person name="Kruys A."/>
            <person name="Hutchinson M.I."/>
            <person name="Powell A.J."/>
            <person name="Barry K."/>
            <person name="Miller A.N."/>
            <person name="Grigoriev I.V."/>
            <person name="Debuchy R."/>
            <person name="Gladieux P."/>
            <person name="Thoren M.H."/>
            <person name="Johannesson H."/>
        </authorList>
    </citation>
    <scope>NUCLEOTIDE SEQUENCE</scope>
    <source>
        <strain evidence="10">8032-3</strain>
    </source>
</reference>
<protein>
    <submittedName>
        <fullName evidence="10">Fungal-specific transcription factor domain-containing protein</fullName>
    </submittedName>
</protein>
<feature type="compositionally biased region" description="Low complexity" evidence="8">
    <location>
        <begin position="14"/>
        <end position="26"/>
    </location>
</feature>
<feature type="compositionally biased region" description="Polar residues" evidence="8">
    <location>
        <begin position="189"/>
        <end position="200"/>
    </location>
</feature>
<evidence type="ECO:0000256" key="7">
    <source>
        <dbReference type="ARBA" id="ARBA00023242"/>
    </source>
</evidence>
<dbReference type="GO" id="GO:0000981">
    <property type="term" value="F:DNA-binding transcription factor activity, RNA polymerase II-specific"/>
    <property type="evidence" value="ECO:0007669"/>
    <property type="project" value="InterPro"/>
</dbReference>
<dbReference type="InterPro" id="IPR007219">
    <property type="entry name" value="XnlR_reg_dom"/>
</dbReference>
<dbReference type="EMBL" id="MU839023">
    <property type="protein sequence ID" value="KAK1763924.1"/>
    <property type="molecule type" value="Genomic_DNA"/>
</dbReference>
<comment type="subcellular location">
    <subcellularLocation>
        <location evidence="1">Nucleus</location>
    </subcellularLocation>
</comment>
<evidence type="ECO:0000256" key="4">
    <source>
        <dbReference type="ARBA" id="ARBA00023015"/>
    </source>
</evidence>
<keyword evidence="3" id="KW-0862">Zinc</keyword>
<proteinExistence type="predicted"/>
<evidence type="ECO:0000256" key="3">
    <source>
        <dbReference type="ARBA" id="ARBA00022833"/>
    </source>
</evidence>
<dbReference type="GO" id="GO:0008270">
    <property type="term" value="F:zinc ion binding"/>
    <property type="evidence" value="ECO:0007669"/>
    <property type="project" value="InterPro"/>
</dbReference>
<dbReference type="InterPro" id="IPR051615">
    <property type="entry name" value="Transcr_Regulatory_Elem"/>
</dbReference>
<dbReference type="CDD" id="cd12148">
    <property type="entry name" value="fungal_TF_MHR"/>
    <property type="match status" value="1"/>
</dbReference>
<evidence type="ECO:0000313" key="10">
    <source>
        <dbReference type="EMBL" id="KAK1763924.1"/>
    </source>
</evidence>
<evidence type="ECO:0000313" key="11">
    <source>
        <dbReference type="Proteomes" id="UP001244011"/>
    </source>
</evidence>
<accession>A0AAJ0BVM7</accession>
<dbReference type="RefSeq" id="XP_060280137.1">
    <property type="nucleotide sequence ID" value="XM_060422651.1"/>
</dbReference>
<evidence type="ECO:0000256" key="1">
    <source>
        <dbReference type="ARBA" id="ARBA00004123"/>
    </source>
</evidence>
<dbReference type="PANTHER" id="PTHR31313">
    <property type="entry name" value="TY1 ENHANCER ACTIVATOR"/>
    <property type="match status" value="1"/>
</dbReference>
<dbReference type="PROSITE" id="PS00463">
    <property type="entry name" value="ZN2_CY6_FUNGAL_1"/>
    <property type="match status" value="1"/>
</dbReference>
<dbReference type="InterPro" id="IPR001138">
    <property type="entry name" value="Zn2Cys6_DnaBD"/>
</dbReference>
<dbReference type="Pfam" id="PF00172">
    <property type="entry name" value="Zn_clus"/>
    <property type="match status" value="1"/>
</dbReference>
<dbReference type="PROSITE" id="PS50048">
    <property type="entry name" value="ZN2_CY6_FUNGAL_2"/>
    <property type="match status" value="1"/>
</dbReference>
<evidence type="ECO:0000259" key="9">
    <source>
        <dbReference type="PROSITE" id="PS50048"/>
    </source>
</evidence>
<keyword evidence="6" id="KW-0804">Transcription</keyword>
<gene>
    <name evidence="10" type="ORF">QBC33DRAFT_210174</name>
</gene>
<evidence type="ECO:0000256" key="6">
    <source>
        <dbReference type="ARBA" id="ARBA00023163"/>
    </source>
</evidence>
<feature type="region of interest" description="Disordered" evidence="8">
    <location>
        <begin position="116"/>
        <end position="200"/>
    </location>
</feature>
<keyword evidence="2" id="KW-0479">Metal-binding</keyword>
<dbReference type="Proteomes" id="UP001244011">
    <property type="component" value="Unassembled WGS sequence"/>
</dbReference>
<keyword evidence="4" id="KW-0805">Transcription regulation</keyword>
<name>A0AAJ0BVM7_9PEZI</name>
<dbReference type="InterPro" id="IPR036864">
    <property type="entry name" value="Zn2-C6_fun-type_DNA-bd_sf"/>
</dbReference>
<dbReference type="Gene3D" id="4.10.240.10">
    <property type="entry name" value="Zn(2)-C6 fungal-type DNA-binding domain"/>
    <property type="match status" value="1"/>
</dbReference>
<dbReference type="GO" id="GO:0006351">
    <property type="term" value="P:DNA-templated transcription"/>
    <property type="evidence" value="ECO:0007669"/>
    <property type="project" value="InterPro"/>
</dbReference>
<dbReference type="GeneID" id="85305838"/>
<evidence type="ECO:0000256" key="8">
    <source>
        <dbReference type="SAM" id="MobiDB-lite"/>
    </source>
</evidence>
<feature type="region of interest" description="Disordered" evidence="8">
    <location>
        <begin position="1"/>
        <end position="37"/>
    </location>
</feature>
<keyword evidence="5" id="KW-0238">DNA-binding</keyword>
<dbReference type="PANTHER" id="PTHR31313:SF85">
    <property type="entry name" value="ZN(II)2CYS6 TRANSCRIPTION FACTOR (EUROFUNG)"/>
    <property type="match status" value="1"/>
</dbReference>
<evidence type="ECO:0000256" key="5">
    <source>
        <dbReference type="ARBA" id="ARBA00023125"/>
    </source>
</evidence>
<dbReference type="AlphaFoldDB" id="A0AAJ0BVM7"/>
<feature type="domain" description="Zn(2)-C6 fungal-type" evidence="9">
    <location>
        <begin position="39"/>
        <end position="69"/>
    </location>
</feature>
<keyword evidence="11" id="KW-1185">Reference proteome</keyword>
<dbReference type="GO" id="GO:0005634">
    <property type="term" value="C:nucleus"/>
    <property type="evidence" value="ECO:0007669"/>
    <property type="project" value="UniProtKB-SubCell"/>
</dbReference>
<organism evidence="10 11">
    <name type="scientific">Phialemonium atrogriseum</name>
    <dbReference type="NCBI Taxonomy" id="1093897"/>
    <lineage>
        <taxon>Eukaryota</taxon>
        <taxon>Fungi</taxon>
        <taxon>Dikarya</taxon>
        <taxon>Ascomycota</taxon>
        <taxon>Pezizomycotina</taxon>
        <taxon>Sordariomycetes</taxon>
        <taxon>Sordariomycetidae</taxon>
        <taxon>Cephalothecales</taxon>
        <taxon>Cephalothecaceae</taxon>
        <taxon>Phialemonium</taxon>
    </lineage>
</organism>
<evidence type="ECO:0000256" key="2">
    <source>
        <dbReference type="ARBA" id="ARBA00022723"/>
    </source>
</evidence>
<dbReference type="CDD" id="cd00067">
    <property type="entry name" value="GAL4"/>
    <property type="match status" value="1"/>
</dbReference>
<dbReference type="SUPFAM" id="SSF57701">
    <property type="entry name" value="Zn2/Cys6 DNA-binding domain"/>
    <property type="match status" value="1"/>
</dbReference>
<dbReference type="GO" id="GO:0003677">
    <property type="term" value="F:DNA binding"/>
    <property type="evidence" value="ECO:0007669"/>
    <property type="project" value="UniProtKB-KW"/>
</dbReference>
<dbReference type="SMART" id="SM00906">
    <property type="entry name" value="Fungal_trans"/>
    <property type="match status" value="1"/>
</dbReference>
<feature type="compositionally biased region" description="Low complexity" evidence="8">
    <location>
        <begin position="117"/>
        <end position="130"/>
    </location>
</feature>
<dbReference type="Pfam" id="PF04082">
    <property type="entry name" value="Fungal_trans"/>
    <property type="match status" value="1"/>
</dbReference>
<keyword evidence="7" id="KW-0539">Nucleus</keyword>
<sequence>MSARHPFEAPPTMDASSTRSTPSAPRSRADRGRPHRGLTCANCRARKTRCDGTQPTCKTCEVYQDECRYEKPPPMSQIIAMARRLQEAEQTVAELRRALEARPANPQAIQSPIDLTALPAAGGPPGHVAASGMASERRDEFVRPQGRSSSKEPSSEELLSDLSLDEHGKISYHGPTSAIHDPPALEASSPHSQQYDEQSVKSNIRSMLTSNAEESRTWEAFAVGNASLQNDIPRAIMSKLLQLHWVWIAPMFMWVYRPAFMRDMTTGGPYYSQFLLTVLCGHAARFHDAKIGEMLISRARQLLGAEIQKPSAIPTVQGLLQLSARELAFGSTSQAWLYSGMAFRMVSDLGLHHNSGRILSLGYLSPEDLEIRRRLFWSCYFWDKAISLYLGRAPALTELPFDHSPEFLDNYSENEYWSPHHGESLNLSCISGGEYPPMKAHSVSCFEASSRLAVILNDIICQLYSRRGVTDNEDVLRGIRERLDEWRENSPAHLKYDPDNLPEVCPPPHILTQNLLYYTIIILLHRPFYSSPAHHMACRRAADNLEKLLLLLEKTFGFSRITYLMAYCIYTGASVMTHDVKTGDVEAGRKMQTFLRALRQGMVACPLLQRSLDIITNSLRSDNQRSSPAAAPAATVVVATPNNTRNGNNPVADTLAAANYLPAFPYLDLPVGSGFGIDNAINLPGMDLDAFSILDSFPENHIDTTSAEWYMPP</sequence>
<dbReference type="SMART" id="SM00066">
    <property type="entry name" value="GAL4"/>
    <property type="match status" value="1"/>
</dbReference>
<comment type="caution">
    <text evidence="10">The sequence shown here is derived from an EMBL/GenBank/DDBJ whole genome shotgun (WGS) entry which is preliminary data.</text>
</comment>